<keyword evidence="4" id="KW-1185">Reference proteome</keyword>
<gene>
    <name evidence="3" type="ORF">FOZ63_025203</name>
</gene>
<evidence type="ECO:0000256" key="2">
    <source>
        <dbReference type="SAM" id="Phobius"/>
    </source>
</evidence>
<dbReference type="EMBL" id="JABANO010013257">
    <property type="protein sequence ID" value="KAF4740450.1"/>
    <property type="molecule type" value="Genomic_DNA"/>
</dbReference>
<comment type="caution">
    <text evidence="3">The sequence shown here is derived from an EMBL/GenBank/DDBJ whole genome shotgun (WGS) entry which is preliminary data.</text>
</comment>
<organism evidence="3 4">
    <name type="scientific">Perkinsus olseni</name>
    <name type="common">Perkinsus atlanticus</name>
    <dbReference type="NCBI Taxonomy" id="32597"/>
    <lineage>
        <taxon>Eukaryota</taxon>
        <taxon>Sar</taxon>
        <taxon>Alveolata</taxon>
        <taxon>Perkinsozoa</taxon>
        <taxon>Perkinsea</taxon>
        <taxon>Perkinsida</taxon>
        <taxon>Perkinsidae</taxon>
        <taxon>Perkinsus</taxon>
    </lineage>
</organism>
<dbReference type="AlphaFoldDB" id="A0A7J6T7S1"/>
<accession>A0A7J6T7S1</accession>
<feature type="region of interest" description="Disordered" evidence="1">
    <location>
        <begin position="87"/>
        <end position="115"/>
    </location>
</feature>
<keyword evidence="2" id="KW-0472">Membrane</keyword>
<keyword evidence="2" id="KW-0812">Transmembrane</keyword>
<name>A0A7J6T7S1_PEROL</name>
<protein>
    <submittedName>
        <fullName evidence="3">Uncharacterized protein</fullName>
    </submittedName>
</protein>
<evidence type="ECO:0000313" key="4">
    <source>
        <dbReference type="Proteomes" id="UP000553632"/>
    </source>
</evidence>
<proteinExistence type="predicted"/>
<evidence type="ECO:0000313" key="3">
    <source>
        <dbReference type="EMBL" id="KAF4740450.1"/>
    </source>
</evidence>
<feature type="compositionally biased region" description="Acidic residues" evidence="1">
    <location>
        <begin position="88"/>
        <end position="115"/>
    </location>
</feature>
<sequence>MAVLGYTLAELGIIAACFTCNVALVNSVKFIQYTLHYPYPLLISAMHMIFSWLACGVYVKFNVPALREYTFSRYMKESVEGEAKQELEEFDIEDNNAEVDSISSDEDDEKEAAKE</sequence>
<keyword evidence="2" id="KW-1133">Transmembrane helix</keyword>
<dbReference type="Proteomes" id="UP000553632">
    <property type="component" value="Unassembled WGS sequence"/>
</dbReference>
<feature type="transmembrane region" description="Helical" evidence="2">
    <location>
        <begin position="37"/>
        <end position="59"/>
    </location>
</feature>
<feature type="transmembrane region" description="Helical" evidence="2">
    <location>
        <begin position="6"/>
        <end position="25"/>
    </location>
</feature>
<reference evidence="3 4" key="1">
    <citation type="submission" date="2020-04" db="EMBL/GenBank/DDBJ databases">
        <title>Perkinsus olseni comparative genomics.</title>
        <authorList>
            <person name="Bogema D.R."/>
        </authorList>
    </citation>
    <scope>NUCLEOTIDE SEQUENCE [LARGE SCALE GENOMIC DNA]</scope>
    <source>
        <strain evidence="3 4">ATCC PRA-207</strain>
    </source>
</reference>
<evidence type="ECO:0000256" key="1">
    <source>
        <dbReference type="SAM" id="MobiDB-lite"/>
    </source>
</evidence>